<evidence type="ECO:0008006" key="4">
    <source>
        <dbReference type="Google" id="ProtNLM"/>
    </source>
</evidence>
<keyword evidence="1" id="KW-0732">Signal</keyword>
<dbReference type="RefSeq" id="WP_139372985.1">
    <property type="nucleotide sequence ID" value="NZ_FUYE01000001.1"/>
</dbReference>
<dbReference type="Gene3D" id="2.60.120.560">
    <property type="entry name" value="Exo-inulinase, domain 1"/>
    <property type="match status" value="1"/>
</dbReference>
<accession>A0A1T4WHA7</accession>
<reference evidence="3" key="1">
    <citation type="submission" date="2017-02" db="EMBL/GenBank/DDBJ databases">
        <authorList>
            <person name="Varghese N."/>
            <person name="Submissions S."/>
        </authorList>
    </citation>
    <scope>NUCLEOTIDE SEQUENCE [LARGE SCALE GENOMIC DNA]</scope>
    <source>
        <strain evidence="3">ATCC 700200</strain>
    </source>
</reference>
<dbReference type="EMBL" id="FUYE01000001">
    <property type="protein sequence ID" value="SKA76672.1"/>
    <property type="molecule type" value="Genomic_DNA"/>
</dbReference>
<dbReference type="OrthoDB" id="9770183at2"/>
<feature type="signal peptide" evidence="1">
    <location>
        <begin position="1"/>
        <end position="22"/>
    </location>
</feature>
<gene>
    <name evidence="2" type="ORF">SAMN02745166_00226</name>
</gene>
<proteinExistence type="predicted"/>
<sequence length="204" mass="22670">MKLSAFLLMPWLILASAGLSLAEEPQVLLKEDFQQPLSPQWFWGLGTWTTHQGVLRGFESGPRRHGPVKMRRFPLTDGIVECEFRLEGQAGFAGIIFNGSQERGHIVHLVMAREELRVLAHPEKGKTEELYKQAHTLKPEVWHEARLVFKGSVFTATVDGQTFSVSHPALAEEKQAFGLGGDSGGPDGEKIGALEFRNLTILKN</sequence>
<evidence type="ECO:0000313" key="2">
    <source>
        <dbReference type="EMBL" id="SKA76672.1"/>
    </source>
</evidence>
<feature type="chain" id="PRO_5012391394" description="3-keto-disaccharide hydrolase domain-containing protein" evidence="1">
    <location>
        <begin position="23"/>
        <end position="204"/>
    </location>
</feature>
<organism evidence="2 3">
    <name type="scientific">Prosthecobacter debontii</name>
    <dbReference type="NCBI Taxonomy" id="48467"/>
    <lineage>
        <taxon>Bacteria</taxon>
        <taxon>Pseudomonadati</taxon>
        <taxon>Verrucomicrobiota</taxon>
        <taxon>Verrucomicrobiia</taxon>
        <taxon>Verrucomicrobiales</taxon>
        <taxon>Verrucomicrobiaceae</taxon>
        <taxon>Prosthecobacter</taxon>
    </lineage>
</organism>
<dbReference type="STRING" id="48467.SAMN02745166_00226"/>
<keyword evidence="3" id="KW-1185">Reference proteome</keyword>
<evidence type="ECO:0000313" key="3">
    <source>
        <dbReference type="Proteomes" id="UP000190774"/>
    </source>
</evidence>
<name>A0A1T4WHA7_9BACT</name>
<protein>
    <recommendedName>
        <fullName evidence="4">3-keto-disaccharide hydrolase domain-containing protein</fullName>
    </recommendedName>
</protein>
<dbReference type="Proteomes" id="UP000190774">
    <property type="component" value="Unassembled WGS sequence"/>
</dbReference>
<dbReference type="AlphaFoldDB" id="A0A1T4WHA7"/>
<evidence type="ECO:0000256" key="1">
    <source>
        <dbReference type="SAM" id="SignalP"/>
    </source>
</evidence>